<keyword evidence="1" id="KW-0472">Membrane</keyword>
<feature type="transmembrane region" description="Helical" evidence="1">
    <location>
        <begin position="60"/>
        <end position="78"/>
    </location>
</feature>
<evidence type="ECO:0008006" key="4">
    <source>
        <dbReference type="Google" id="ProtNLM"/>
    </source>
</evidence>
<name>A0ABR9XTY0_9CHLB</name>
<evidence type="ECO:0000313" key="3">
    <source>
        <dbReference type="Proteomes" id="UP000619838"/>
    </source>
</evidence>
<sequence>MMHNKDTHIRNEADKTLLMLDDLPELTPHHLFRVRVMETIERQHPVLLHAPVMARQGVKMALMALLAAVNIGTGFLIARSVQEKPMVSKHEVIESLSSEYSSPALSYFIDQTAIDYDSE</sequence>
<dbReference type="RefSeq" id="WP_114607614.1">
    <property type="nucleotide sequence ID" value="NZ_JABVZQ010000006.1"/>
</dbReference>
<reference evidence="2 3" key="1">
    <citation type="journal article" date="2020" name="Microorganisms">
        <title>Simultaneous Genome Sequencing of Prosthecochloris ethylica and Desulfuromonas acetoxidans within a Syntrophic Mixture Reveals Unique Pili and Protein Interactions.</title>
        <authorList>
            <person name="Kyndt J.A."/>
            <person name="Van Beeumen J.J."/>
            <person name="Meyer T.E."/>
        </authorList>
    </citation>
    <scope>NUCLEOTIDE SEQUENCE [LARGE SCALE GENOMIC DNA]</scope>
    <source>
        <strain evidence="2 3">N3</strain>
    </source>
</reference>
<protein>
    <recommendedName>
        <fullName evidence="4">DUF3379 domain-containing protein</fullName>
    </recommendedName>
</protein>
<gene>
    <name evidence="2" type="ORF">INT08_10085</name>
</gene>
<evidence type="ECO:0000313" key="2">
    <source>
        <dbReference type="EMBL" id="MBF0637516.1"/>
    </source>
</evidence>
<evidence type="ECO:0000256" key="1">
    <source>
        <dbReference type="SAM" id="Phobius"/>
    </source>
</evidence>
<keyword evidence="1" id="KW-0812">Transmembrane</keyword>
<keyword evidence="1" id="KW-1133">Transmembrane helix</keyword>
<dbReference type="EMBL" id="JADGII010000024">
    <property type="protein sequence ID" value="MBF0637516.1"/>
    <property type="molecule type" value="Genomic_DNA"/>
</dbReference>
<dbReference type="Proteomes" id="UP000619838">
    <property type="component" value="Unassembled WGS sequence"/>
</dbReference>
<accession>A0ABR9XTY0</accession>
<comment type="caution">
    <text evidence="2">The sequence shown here is derived from an EMBL/GenBank/DDBJ whole genome shotgun (WGS) entry which is preliminary data.</text>
</comment>
<keyword evidence="3" id="KW-1185">Reference proteome</keyword>
<organism evidence="2 3">
    <name type="scientific">Prosthecochloris ethylica</name>
    <dbReference type="NCBI Taxonomy" id="2743976"/>
    <lineage>
        <taxon>Bacteria</taxon>
        <taxon>Pseudomonadati</taxon>
        <taxon>Chlorobiota</taxon>
        <taxon>Chlorobiia</taxon>
        <taxon>Chlorobiales</taxon>
        <taxon>Chlorobiaceae</taxon>
        <taxon>Prosthecochloris</taxon>
    </lineage>
</organism>
<proteinExistence type="predicted"/>